<evidence type="ECO:0000313" key="3">
    <source>
        <dbReference type="EMBL" id="KAK0613382.1"/>
    </source>
</evidence>
<evidence type="ECO:0000259" key="2">
    <source>
        <dbReference type="Pfam" id="PF24883"/>
    </source>
</evidence>
<comment type="caution">
    <text evidence="3">The sequence shown here is derived from an EMBL/GenBank/DDBJ whole genome shotgun (WGS) entry which is preliminary data.</text>
</comment>
<protein>
    <recommendedName>
        <fullName evidence="2">Nephrocystin 3-like N-terminal domain-containing protein</fullName>
    </recommendedName>
</protein>
<dbReference type="Proteomes" id="UP001175000">
    <property type="component" value="Unassembled WGS sequence"/>
</dbReference>
<dbReference type="InterPro" id="IPR027417">
    <property type="entry name" value="P-loop_NTPase"/>
</dbReference>
<sequence>MDTTRRLLRQWLTFGDGVLHISGKAGSGKSTLMKSIITSTDTAQRLTEWAGDKTPVVASFFFWRSDRECLELSVDELYPSILFEILRKCPRPVPEIFPRQWKSMASNPQNKSFEAHLFRPQSIKDAFENLVKSQTLPGSHTFCFFVDGLDEYQAHAFDQLALARQLREWSTNSAIKICVSSRLEIDAFSDIQRIHLHDLTSRDVYKFSQNMFERDRISHGGRAFIWISSKLSWQTQREFLSGLAWSRNIYWSRLGVTPVASDCGKRSTAHLQSLMPSTKKCSVVSAGKTRDLSTTWFS</sequence>
<name>A0AA39WDH2_9PEZI</name>
<dbReference type="PANTHER" id="PTHR10039:SF5">
    <property type="entry name" value="NACHT DOMAIN-CONTAINING PROTEIN"/>
    <property type="match status" value="1"/>
</dbReference>
<dbReference type="Pfam" id="PF24883">
    <property type="entry name" value="NPHP3_N"/>
    <property type="match status" value="1"/>
</dbReference>
<dbReference type="AlphaFoldDB" id="A0AA39WDH2"/>
<organism evidence="3 4">
    <name type="scientific">Immersiella caudata</name>
    <dbReference type="NCBI Taxonomy" id="314043"/>
    <lineage>
        <taxon>Eukaryota</taxon>
        <taxon>Fungi</taxon>
        <taxon>Dikarya</taxon>
        <taxon>Ascomycota</taxon>
        <taxon>Pezizomycotina</taxon>
        <taxon>Sordariomycetes</taxon>
        <taxon>Sordariomycetidae</taxon>
        <taxon>Sordariales</taxon>
        <taxon>Lasiosphaeriaceae</taxon>
        <taxon>Immersiella</taxon>
    </lineage>
</organism>
<evidence type="ECO:0000256" key="1">
    <source>
        <dbReference type="ARBA" id="ARBA00022737"/>
    </source>
</evidence>
<dbReference type="InterPro" id="IPR056884">
    <property type="entry name" value="NPHP3-like_N"/>
</dbReference>
<reference evidence="3" key="1">
    <citation type="submission" date="2023-06" db="EMBL/GenBank/DDBJ databases">
        <title>Genome-scale phylogeny and comparative genomics of the fungal order Sordariales.</title>
        <authorList>
            <consortium name="Lawrence Berkeley National Laboratory"/>
            <person name="Hensen N."/>
            <person name="Bonometti L."/>
            <person name="Westerberg I."/>
            <person name="Brannstrom I.O."/>
            <person name="Guillou S."/>
            <person name="Cros-Aarteil S."/>
            <person name="Calhoun S."/>
            <person name="Haridas S."/>
            <person name="Kuo A."/>
            <person name="Mondo S."/>
            <person name="Pangilinan J."/>
            <person name="Riley R."/>
            <person name="Labutti K."/>
            <person name="Andreopoulos B."/>
            <person name="Lipzen A."/>
            <person name="Chen C."/>
            <person name="Yanf M."/>
            <person name="Daum C."/>
            <person name="Ng V."/>
            <person name="Clum A."/>
            <person name="Steindorff A."/>
            <person name="Ohm R."/>
            <person name="Martin F."/>
            <person name="Silar P."/>
            <person name="Natvig D."/>
            <person name="Lalanne C."/>
            <person name="Gautier V."/>
            <person name="Ament-Velasquez S.L."/>
            <person name="Kruys A."/>
            <person name="Hutchinson M.I."/>
            <person name="Powell A.J."/>
            <person name="Barry K."/>
            <person name="Miller A.N."/>
            <person name="Grigoriev I.V."/>
            <person name="Debuchy R."/>
            <person name="Gladieux P."/>
            <person name="Thoren M.H."/>
            <person name="Johannesson H."/>
        </authorList>
    </citation>
    <scope>NUCLEOTIDE SEQUENCE</scope>
    <source>
        <strain evidence="3">CBS 606.72</strain>
    </source>
</reference>
<accession>A0AA39WDH2</accession>
<dbReference type="Gene3D" id="3.40.50.300">
    <property type="entry name" value="P-loop containing nucleotide triphosphate hydrolases"/>
    <property type="match status" value="1"/>
</dbReference>
<proteinExistence type="predicted"/>
<keyword evidence="4" id="KW-1185">Reference proteome</keyword>
<gene>
    <name evidence="3" type="ORF">B0T14DRAFT_526132</name>
</gene>
<feature type="domain" description="Nephrocystin 3-like N-terminal" evidence="2">
    <location>
        <begin position="8"/>
        <end position="182"/>
    </location>
</feature>
<dbReference type="SUPFAM" id="SSF52540">
    <property type="entry name" value="P-loop containing nucleoside triphosphate hydrolases"/>
    <property type="match status" value="1"/>
</dbReference>
<dbReference type="PANTHER" id="PTHR10039">
    <property type="entry name" value="AMELOGENIN"/>
    <property type="match status" value="1"/>
</dbReference>
<evidence type="ECO:0000313" key="4">
    <source>
        <dbReference type="Proteomes" id="UP001175000"/>
    </source>
</evidence>
<keyword evidence="1" id="KW-0677">Repeat</keyword>
<dbReference type="EMBL" id="JAULSU010000006">
    <property type="protein sequence ID" value="KAK0613382.1"/>
    <property type="molecule type" value="Genomic_DNA"/>
</dbReference>